<comment type="caution">
    <text evidence="4">The sequence shown here is derived from an EMBL/GenBank/DDBJ whole genome shotgun (WGS) entry which is preliminary data.</text>
</comment>
<dbReference type="Proteomes" id="UP000230033">
    <property type="component" value="Unassembled WGS sequence"/>
</dbReference>
<reference evidence="5" key="1">
    <citation type="submission" date="2017-09" db="EMBL/GenBank/DDBJ databases">
        <title>Depth-based differentiation of microbial function through sediment-hosted aquifers and enrichment of novel symbionts in the deep terrestrial subsurface.</title>
        <authorList>
            <person name="Probst A.J."/>
            <person name="Ladd B."/>
            <person name="Jarett J.K."/>
            <person name="Geller-Mcgrath D.E."/>
            <person name="Sieber C.M.K."/>
            <person name="Emerson J.B."/>
            <person name="Anantharaman K."/>
            <person name="Thomas B.C."/>
            <person name="Malmstrom R."/>
            <person name="Stieglmeier M."/>
            <person name="Klingl A."/>
            <person name="Woyke T."/>
            <person name="Ryan C.M."/>
            <person name="Banfield J.F."/>
        </authorList>
    </citation>
    <scope>NUCLEOTIDE SEQUENCE [LARGE SCALE GENOMIC DNA]</scope>
</reference>
<dbReference type="AlphaFoldDB" id="A0A2H0WMJ4"/>
<name>A0A2H0WMJ4_9BACT</name>
<proteinExistence type="predicted"/>
<evidence type="ECO:0000313" key="5">
    <source>
        <dbReference type="Proteomes" id="UP000230033"/>
    </source>
</evidence>
<evidence type="ECO:0000313" key="4">
    <source>
        <dbReference type="EMBL" id="PIS13872.1"/>
    </source>
</evidence>
<organism evidence="4 5">
    <name type="scientific">Candidatus Shapirobacteria bacterium CG09_land_8_20_14_0_10_47_13</name>
    <dbReference type="NCBI Taxonomy" id="1974481"/>
    <lineage>
        <taxon>Bacteria</taxon>
        <taxon>Candidatus Shapironibacteriota</taxon>
    </lineage>
</organism>
<sequence>MTHLLLTLDYNKQQLIATMTININIAKQQAVVKTWLVLQEVQEKVELTNNTDAPLYLPSIPAKAYLKEYKKIFGEDINDEYIFRERAEILSGLERKDIIDFEHEDFPGTISFTTTHLYDDFYKKIRKQYEQIRSVIDERENVLEWKDLKLNLSKGSLQYKNNPPKDVSPSEKEIMFLALLMRAKRIVEYTEIARELKMNCYHPGVTNEDIARNVQYLRRDIVSILIGVGITRNEIKKMIVSIRNRGYKLRTK</sequence>
<feature type="DNA-binding region" description="OmpR/PhoB-type" evidence="2">
    <location>
        <begin position="140"/>
        <end position="251"/>
    </location>
</feature>
<keyword evidence="1 2" id="KW-0238">DNA-binding</keyword>
<dbReference type="GO" id="GO:0000160">
    <property type="term" value="P:phosphorelay signal transduction system"/>
    <property type="evidence" value="ECO:0007669"/>
    <property type="project" value="InterPro"/>
</dbReference>
<evidence type="ECO:0000256" key="2">
    <source>
        <dbReference type="PROSITE-ProRule" id="PRU01091"/>
    </source>
</evidence>
<dbReference type="Gene3D" id="1.10.10.10">
    <property type="entry name" value="Winged helix-like DNA-binding domain superfamily/Winged helix DNA-binding domain"/>
    <property type="match status" value="1"/>
</dbReference>
<dbReference type="GO" id="GO:0003677">
    <property type="term" value="F:DNA binding"/>
    <property type="evidence" value="ECO:0007669"/>
    <property type="project" value="UniProtKB-UniRule"/>
</dbReference>
<dbReference type="InterPro" id="IPR001867">
    <property type="entry name" value="OmpR/PhoB-type_DNA-bd"/>
</dbReference>
<evidence type="ECO:0000256" key="1">
    <source>
        <dbReference type="ARBA" id="ARBA00023125"/>
    </source>
</evidence>
<feature type="domain" description="OmpR/PhoB-type" evidence="3">
    <location>
        <begin position="140"/>
        <end position="251"/>
    </location>
</feature>
<protein>
    <recommendedName>
        <fullName evidence="3">OmpR/PhoB-type domain-containing protein</fullName>
    </recommendedName>
</protein>
<dbReference type="PROSITE" id="PS51755">
    <property type="entry name" value="OMPR_PHOB"/>
    <property type="match status" value="1"/>
</dbReference>
<evidence type="ECO:0000259" key="3">
    <source>
        <dbReference type="PROSITE" id="PS51755"/>
    </source>
</evidence>
<dbReference type="InterPro" id="IPR036388">
    <property type="entry name" value="WH-like_DNA-bd_sf"/>
</dbReference>
<dbReference type="GO" id="GO:0006355">
    <property type="term" value="P:regulation of DNA-templated transcription"/>
    <property type="evidence" value="ECO:0007669"/>
    <property type="project" value="InterPro"/>
</dbReference>
<gene>
    <name evidence="4" type="ORF">COT65_01890</name>
</gene>
<accession>A0A2H0WMJ4</accession>
<dbReference type="EMBL" id="PEZJ01000023">
    <property type="protein sequence ID" value="PIS13872.1"/>
    <property type="molecule type" value="Genomic_DNA"/>
</dbReference>